<feature type="compositionally biased region" description="Basic residues" evidence="1">
    <location>
        <begin position="1"/>
        <end position="20"/>
    </location>
</feature>
<feature type="region of interest" description="Disordered" evidence="1">
    <location>
        <begin position="255"/>
        <end position="280"/>
    </location>
</feature>
<name>A0A5C5Z7R4_9BACT</name>
<dbReference type="EMBL" id="SJPJ01000001">
    <property type="protein sequence ID" value="TWT82871.1"/>
    <property type="molecule type" value="Genomic_DNA"/>
</dbReference>
<evidence type="ECO:0000313" key="2">
    <source>
        <dbReference type="EMBL" id="TWT82871.1"/>
    </source>
</evidence>
<keyword evidence="2" id="KW-0808">Transferase</keyword>
<dbReference type="AlphaFoldDB" id="A0A5C5Z7R4"/>
<feature type="compositionally biased region" description="Low complexity" evidence="1">
    <location>
        <begin position="260"/>
        <end position="280"/>
    </location>
</feature>
<dbReference type="GO" id="GO:0008168">
    <property type="term" value="F:methyltransferase activity"/>
    <property type="evidence" value="ECO:0007669"/>
    <property type="project" value="UniProtKB-KW"/>
</dbReference>
<dbReference type="InterPro" id="IPR008884">
    <property type="entry name" value="TylF_MeTrfase"/>
</dbReference>
<proteinExistence type="predicted"/>
<dbReference type="Gene3D" id="3.40.50.150">
    <property type="entry name" value="Vaccinia Virus protein VP39"/>
    <property type="match status" value="1"/>
</dbReference>
<comment type="caution">
    <text evidence="2">The sequence shown here is derived from an EMBL/GenBank/DDBJ whole genome shotgun (WGS) entry which is preliminary data.</text>
</comment>
<dbReference type="Proteomes" id="UP000315010">
    <property type="component" value="Unassembled WGS sequence"/>
</dbReference>
<organism evidence="2 3">
    <name type="scientific">Novipirellula herctigrandis</name>
    <dbReference type="NCBI Taxonomy" id="2527986"/>
    <lineage>
        <taxon>Bacteria</taxon>
        <taxon>Pseudomonadati</taxon>
        <taxon>Planctomycetota</taxon>
        <taxon>Planctomycetia</taxon>
        <taxon>Pirellulales</taxon>
        <taxon>Pirellulaceae</taxon>
        <taxon>Novipirellula</taxon>
    </lineage>
</organism>
<gene>
    <name evidence="2" type="primary">novP</name>
    <name evidence="2" type="ORF">CA13_43340</name>
</gene>
<dbReference type="Pfam" id="PF05711">
    <property type="entry name" value="TylF"/>
    <property type="match status" value="1"/>
</dbReference>
<reference evidence="2 3" key="1">
    <citation type="submission" date="2019-02" db="EMBL/GenBank/DDBJ databases">
        <title>Deep-cultivation of Planctomycetes and their phenomic and genomic characterization uncovers novel biology.</title>
        <authorList>
            <person name="Wiegand S."/>
            <person name="Jogler M."/>
            <person name="Boedeker C."/>
            <person name="Pinto D."/>
            <person name="Vollmers J."/>
            <person name="Rivas-Marin E."/>
            <person name="Kohn T."/>
            <person name="Peeters S.H."/>
            <person name="Heuer A."/>
            <person name="Rast P."/>
            <person name="Oberbeckmann S."/>
            <person name="Bunk B."/>
            <person name="Jeske O."/>
            <person name="Meyerdierks A."/>
            <person name="Storesund J.E."/>
            <person name="Kallscheuer N."/>
            <person name="Luecker S."/>
            <person name="Lage O.M."/>
            <person name="Pohl T."/>
            <person name="Merkel B.J."/>
            <person name="Hornburger P."/>
            <person name="Mueller R.-W."/>
            <person name="Bruemmer F."/>
            <person name="Labrenz M."/>
            <person name="Spormann A.M."/>
            <person name="Op Den Camp H."/>
            <person name="Overmann J."/>
            <person name="Amann R."/>
            <person name="Jetten M.S.M."/>
            <person name="Mascher T."/>
            <person name="Medema M.H."/>
            <person name="Devos D.P."/>
            <person name="Kaster A.-K."/>
            <person name="Ovreas L."/>
            <person name="Rohde M."/>
            <person name="Galperin M.Y."/>
            <person name="Jogler C."/>
        </authorList>
    </citation>
    <scope>NUCLEOTIDE SEQUENCE [LARGE SCALE GENOMIC DNA]</scope>
    <source>
        <strain evidence="2 3">CA13</strain>
    </source>
</reference>
<accession>A0A5C5Z7R4</accession>
<dbReference type="RefSeq" id="WP_419194609.1">
    <property type="nucleotide sequence ID" value="NZ_SJPJ01000001.1"/>
</dbReference>
<keyword evidence="2" id="KW-0489">Methyltransferase</keyword>
<evidence type="ECO:0000256" key="1">
    <source>
        <dbReference type="SAM" id="MobiDB-lite"/>
    </source>
</evidence>
<dbReference type="EC" id="2.1.1.285" evidence="2"/>
<sequence length="280" mass="31574">MFHRISQWKRQRREQRRRRKLNDPATYPVDMRRDVVDTMVSVKDYTMTSVDRLHGLCEAVRYMTSVGIQGDIVECGVWRGGSMMAVAKMLNQFGDTDRHLHLFDTFSGMSAPTSEDIAVDGQTAETLLDTESKDDPTSVWCVSSLDEVKSHMKQTGYDESRIHYHKGMVEDTIPAGAPDKIALLRLDTDWYESTRHEMEHLFPRLADGGVLIVDDYGHWEGARRAVDEYFAEHQIGMMLHRLDYTGRIGIHHASIKRADSPSQPASGSSSAQSGAGRDAA</sequence>
<evidence type="ECO:0000313" key="3">
    <source>
        <dbReference type="Proteomes" id="UP000315010"/>
    </source>
</evidence>
<dbReference type="PANTHER" id="PTHR40036">
    <property type="entry name" value="MACROCIN O-METHYLTRANSFERASE"/>
    <property type="match status" value="1"/>
</dbReference>
<dbReference type="SUPFAM" id="SSF53335">
    <property type="entry name" value="S-adenosyl-L-methionine-dependent methyltransferases"/>
    <property type="match status" value="1"/>
</dbReference>
<keyword evidence="3" id="KW-1185">Reference proteome</keyword>
<dbReference type="PANTHER" id="PTHR40036:SF1">
    <property type="entry name" value="MACROCIN O-METHYLTRANSFERASE"/>
    <property type="match status" value="1"/>
</dbReference>
<feature type="region of interest" description="Disordered" evidence="1">
    <location>
        <begin position="1"/>
        <end position="25"/>
    </location>
</feature>
<dbReference type="InterPro" id="IPR029063">
    <property type="entry name" value="SAM-dependent_MTases_sf"/>
</dbReference>
<dbReference type="GO" id="GO:0032259">
    <property type="term" value="P:methylation"/>
    <property type="evidence" value="ECO:0007669"/>
    <property type="project" value="UniProtKB-KW"/>
</dbReference>
<protein>
    <submittedName>
        <fullName evidence="2">Demethyldecarbamoylnovobiocin O-methyltransferase</fullName>
        <ecNumber evidence="2">2.1.1.285</ecNumber>
    </submittedName>
</protein>